<proteinExistence type="predicted"/>
<dbReference type="InterPro" id="IPR029033">
    <property type="entry name" value="His_PPase_superfam"/>
</dbReference>
<evidence type="ECO:0000313" key="3">
    <source>
        <dbReference type="Proteomes" id="UP000217289"/>
    </source>
</evidence>
<organism evidence="2 3">
    <name type="scientific">Melittangium boletus DSM 14713</name>
    <dbReference type="NCBI Taxonomy" id="1294270"/>
    <lineage>
        <taxon>Bacteria</taxon>
        <taxon>Pseudomonadati</taxon>
        <taxon>Myxococcota</taxon>
        <taxon>Myxococcia</taxon>
        <taxon>Myxococcales</taxon>
        <taxon>Cystobacterineae</taxon>
        <taxon>Archangiaceae</taxon>
        <taxon>Melittangium</taxon>
    </lineage>
</organism>
<protein>
    <submittedName>
        <fullName evidence="2">Phosphoglycerate mutase</fullName>
    </submittedName>
</protein>
<name>A0A250IQ67_9BACT</name>
<dbReference type="PANTHER" id="PTHR20935:SF0">
    <property type="entry name" value="SERINE_THREONINE-PROTEIN PHOSPHATASE PGAM5, MITOCHONDRIAL"/>
    <property type="match status" value="1"/>
</dbReference>
<dbReference type="AlphaFoldDB" id="A0A250IQ67"/>
<dbReference type="PANTHER" id="PTHR20935">
    <property type="entry name" value="PHOSPHOGLYCERATE MUTASE-RELATED"/>
    <property type="match status" value="1"/>
</dbReference>
<dbReference type="EMBL" id="CP022163">
    <property type="protein sequence ID" value="ATB33311.1"/>
    <property type="molecule type" value="Genomic_DNA"/>
</dbReference>
<keyword evidence="3" id="KW-1185">Reference proteome</keyword>
<dbReference type="SMART" id="SM00855">
    <property type="entry name" value="PGAM"/>
    <property type="match status" value="1"/>
</dbReference>
<dbReference type="Gene3D" id="3.40.50.1240">
    <property type="entry name" value="Phosphoglycerate mutase-like"/>
    <property type="match status" value="1"/>
</dbReference>
<dbReference type="RefSeq" id="WP_095981374.1">
    <property type="nucleotide sequence ID" value="NZ_CP022163.1"/>
</dbReference>
<dbReference type="Pfam" id="PF00300">
    <property type="entry name" value="His_Phos_1"/>
    <property type="match status" value="1"/>
</dbReference>
<dbReference type="KEGG" id="mbd:MEBOL_006803"/>
<keyword evidence="1" id="KW-0378">Hydrolase</keyword>
<accession>A0A250IQ67</accession>
<dbReference type="InterPro" id="IPR013078">
    <property type="entry name" value="His_Pase_superF_clade-1"/>
</dbReference>
<evidence type="ECO:0000256" key="1">
    <source>
        <dbReference type="ARBA" id="ARBA00022801"/>
    </source>
</evidence>
<dbReference type="InterPro" id="IPR051021">
    <property type="entry name" value="Mito_Ser/Thr_phosphatase"/>
</dbReference>
<evidence type="ECO:0000313" key="2">
    <source>
        <dbReference type="EMBL" id="ATB33311.1"/>
    </source>
</evidence>
<gene>
    <name evidence="2" type="ORF">MEBOL_006803</name>
</gene>
<reference evidence="2 3" key="1">
    <citation type="submission" date="2017-06" db="EMBL/GenBank/DDBJ databases">
        <authorList>
            <person name="Kim H.J."/>
            <person name="Triplett B.A."/>
        </authorList>
    </citation>
    <scope>NUCLEOTIDE SEQUENCE [LARGE SCALE GENOMIC DNA]</scope>
    <source>
        <strain evidence="2 3">DSM 14713</strain>
    </source>
</reference>
<dbReference type="GO" id="GO:0016787">
    <property type="term" value="F:hydrolase activity"/>
    <property type="evidence" value="ECO:0007669"/>
    <property type="project" value="UniProtKB-KW"/>
</dbReference>
<dbReference type="SUPFAM" id="SSF53254">
    <property type="entry name" value="Phosphoglycerate mutase-like"/>
    <property type="match status" value="1"/>
</dbReference>
<dbReference type="CDD" id="cd07067">
    <property type="entry name" value="HP_PGM_like"/>
    <property type="match status" value="1"/>
</dbReference>
<dbReference type="Proteomes" id="UP000217289">
    <property type="component" value="Chromosome"/>
</dbReference>
<dbReference type="OrthoDB" id="280692at2"/>
<sequence>MGAVYFVRHGQASFGQADYDQLSDTGFEQARVLGEVLRSRVLKLDAVFMGTLARHRQTAETCLAAMGMDVPPQVLAGFDEFNHDELLHRHTPRYADAAVLREEISKAADPRRAFQELFSQAVARWVNGPAEEYTESWPAFRQRCTQALETVLQALGPSGTALVFTSAGPISAVCQGLLHIPDEHAFQLNWTMANAAVTKVIYGERGRYLSTLNEHAHFEGARRALITYR</sequence>